<dbReference type="EMBL" id="CAXLJM020000097">
    <property type="protein sequence ID" value="CAL8133251.1"/>
    <property type="molecule type" value="Genomic_DNA"/>
</dbReference>
<proteinExistence type="predicted"/>
<keyword evidence="2" id="KW-1185">Reference proteome</keyword>
<organism evidence="1 2">
    <name type="scientific">Orchesella dallaii</name>
    <dbReference type="NCBI Taxonomy" id="48710"/>
    <lineage>
        <taxon>Eukaryota</taxon>
        <taxon>Metazoa</taxon>
        <taxon>Ecdysozoa</taxon>
        <taxon>Arthropoda</taxon>
        <taxon>Hexapoda</taxon>
        <taxon>Collembola</taxon>
        <taxon>Entomobryomorpha</taxon>
        <taxon>Entomobryoidea</taxon>
        <taxon>Orchesellidae</taxon>
        <taxon>Orchesellinae</taxon>
        <taxon>Orchesella</taxon>
    </lineage>
</organism>
<comment type="caution">
    <text evidence="1">The sequence shown here is derived from an EMBL/GenBank/DDBJ whole genome shotgun (WGS) entry which is preliminary data.</text>
</comment>
<evidence type="ECO:0000313" key="2">
    <source>
        <dbReference type="Proteomes" id="UP001642540"/>
    </source>
</evidence>
<reference evidence="1 2" key="1">
    <citation type="submission" date="2024-08" db="EMBL/GenBank/DDBJ databases">
        <authorList>
            <person name="Cucini C."/>
            <person name="Frati F."/>
        </authorList>
    </citation>
    <scope>NUCLEOTIDE SEQUENCE [LARGE SCALE GENOMIC DNA]</scope>
</reference>
<name>A0ABP1RQY7_9HEXA</name>
<dbReference type="Proteomes" id="UP001642540">
    <property type="component" value="Unassembled WGS sequence"/>
</dbReference>
<gene>
    <name evidence="1" type="ORF">ODALV1_LOCUS24983</name>
</gene>
<evidence type="ECO:0000313" key="1">
    <source>
        <dbReference type="EMBL" id="CAL8133251.1"/>
    </source>
</evidence>
<sequence length="115" mass="13596">MPYGLHRKNYISPPKTFFRSYTTPIMSSRYLPYRPQSIIPAPHQQTEERNSGNLLSNCSPEILPWYKTRGGSWARQPQIIPMARYYKYKYSTISHSNIDMHPFEYENGPSEKSYK</sequence>
<accession>A0ABP1RQY7</accession>
<protein>
    <submittedName>
        <fullName evidence="1">Uncharacterized protein</fullName>
    </submittedName>
</protein>